<dbReference type="Pfam" id="PF04084">
    <property type="entry name" value="RecA-like_ORC2"/>
    <property type="match status" value="1"/>
</dbReference>
<evidence type="ECO:0000256" key="4">
    <source>
        <dbReference type="ARBA" id="ARBA00022705"/>
    </source>
</evidence>
<dbReference type="OrthoDB" id="20198at2759"/>
<evidence type="ECO:0000259" key="9">
    <source>
        <dbReference type="Pfam" id="PF24882"/>
    </source>
</evidence>
<evidence type="ECO:0000313" key="10">
    <source>
        <dbReference type="EMBL" id="CAF2813091.1"/>
    </source>
</evidence>
<dbReference type="InterPro" id="IPR007220">
    <property type="entry name" value="ORC2"/>
</dbReference>
<evidence type="ECO:0000256" key="5">
    <source>
        <dbReference type="ARBA" id="ARBA00023242"/>
    </source>
</evidence>
<evidence type="ECO:0000256" key="3">
    <source>
        <dbReference type="ARBA" id="ARBA00019080"/>
    </source>
</evidence>
<evidence type="ECO:0000256" key="1">
    <source>
        <dbReference type="ARBA" id="ARBA00004123"/>
    </source>
</evidence>
<dbReference type="PANTHER" id="PTHR14052">
    <property type="entry name" value="ORIGIN RECOGNITION COMPLEX SUBUNIT 2"/>
    <property type="match status" value="1"/>
</dbReference>
<comment type="function">
    <text evidence="6">Component of the origin recognition complex (ORC) that binds origins of replication. DNA-binding is ATP-dependent. ORC is required to assemble the pre-replication complex necessary to initiate DNA replication.</text>
</comment>
<dbReference type="PANTHER" id="PTHR14052:SF0">
    <property type="entry name" value="ORIGIN RECOGNITION COMPLEX SUBUNIT 2"/>
    <property type="match status" value="1"/>
</dbReference>
<feature type="compositionally biased region" description="Polar residues" evidence="7">
    <location>
        <begin position="156"/>
        <end position="171"/>
    </location>
</feature>
<comment type="subcellular location">
    <subcellularLocation>
        <location evidence="1 6">Nucleus</location>
    </subcellularLocation>
</comment>
<keyword evidence="11" id="KW-1185">Reference proteome</keyword>
<reference evidence="10" key="1">
    <citation type="submission" date="2021-02" db="EMBL/GenBank/DDBJ databases">
        <authorList>
            <person name="Bekaert M."/>
        </authorList>
    </citation>
    <scope>NUCLEOTIDE SEQUENCE</scope>
    <source>
        <strain evidence="10">IoA-00</strain>
    </source>
</reference>
<name>A0A7R8H2F7_LEPSM</name>
<evidence type="ECO:0000256" key="2">
    <source>
        <dbReference type="ARBA" id="ARBA00007421"/>
    </source>
</evidence>
<accession>A0A7R8H2F7</accession>
<organism evidence="10 11">
    <name type="scientific">Lepeophtheirus salmonis</name>
    <name type="common">Salmon louse</name>
    <name type="synonym">Caligus salmonis</name>
    <dbReference type="NCBI Taxonomy" id="72036"/>
    <lineage>
        <taxon>Eukaryota</taxon>
        <taxon>Metazoa</taxon>
        <taxon>Ecdysozoa</taxon>
        <taxon>Arthropoda</taxon>
        <taxon>Crustacea</taxon>
        <taxon>Multicrustacea</taxon>
        <taxon>Hexanauplia</taxon>
        <taxon>Copepoda</taxon>
        <taxon>Siphonostomatoida</taxon>
        <taxon>Caligidae</taxon>
        <taxon>Lepeophtheirus</taxon>
    </lineage>
</organism>
<dbReference type="GO" id="GO:0005664">
    <property type="term" value="C:nuclear origin of replication recognition complex"/>
    <property type="evidence" value="ECO:0007669"/>
    <property type="project" value="UniProtKB-UniRule"/>
</dbReference>
<feature type="compositionally biased region" description="Polar residues" evidence="7">
    <location>
        <begin position="10"/>
        <end position="27"/>
    </location>
</feature>
<dbReference type="Proteomes" id="UP000675881">
    <property type="component" value="Chromosome 11"/>
</dbReference>
<dbReference type="InterPro" id="IPR056772">
    <property type="entry name" value="RecA-like_ORC2"/>
</dbReference>
<keyword evidence="5 6" id="KW-0539">Nucleus</keyword>
<feature type="compositionally biased region" description="Basic residues" evidence="7">
    <location>
        <begin position="117"/>
        <end position="126"/>
    </location>
</feature>
<evidence type="ECO:0000256" key="7">
    <source>
        <dbReference type="SAM" id="MobiDB-lite"/>
    </source>
</evidence>
<dbReference type="Pfam" id="PF24882">
    <property type="entry name" value="WHD_ORC2"/>
    <property type="match status" value="1"/>
</dbReference>
<proteinExistence type="inferred from homology"/>
<keyword evidence="4 6" id="KW-0235">DNA replication</keyword>
<dbReference type="GO" id="GO:0003688">
    <property type="term" value="F:DNA replication origin binding"/>
    <property type="evidence" value="ECO:0007669"/>
    <property type="project" value="UniProtKB-UniRule"/>
</dbReference>
<comment type="similarity">
    <text evidence="2 6">Belongs to the ORC2 family.</text>
</comment>
<evidence type="ECO:0000313" key="11">
    <source>
        <dbReference type="Proteomes" id="UP000675881"/>
    </source>
</evidence>
<comment type="subunit">
    <text evidence="6">Component of the origin recognition complex (ORC).</text>
</comment>
<feature type="compositionally biased region" description="Polar residues" evidence="7">
    <location>
        <begin position="83"/>
        <end position="93"/>
    </location>
</feature>
<gene>
    <name evidence="10" type="ORF">LSAA_3165</name>
</gene>
<protein>
    <recommendedName>
        <fullName evidence="3 6">Origin recognition complex subunit 2</fullName>
    </recommendedName>
</protein>
<feature type="region of interest" description="Disordered" evidence="7">
    <location>
        <begin position="59"/>
        <end position="209"/>
    </location>
</feature>
<feature type="compositionally biased region" description="Acidic residues" evidence="7">
    <location>
        <begin position="131"/>
        <end position="155"/>
    </location>
</feature>
<dbReference type="AlphaFoldDB" id="A0A7R8H2F7"/>
<sequence length="512" mass="58197">MKRGRRRSSALGTINEHPNSPSKSSTLEPKIGEEDDDDALQMFEKIRALKDKENAGGQEIFGFRTPTKKSQMAEKVAQELLSRKTTPVSSPYKTPTKLIKSGTKEKKPSSMDTPLAFRRHVSKRLAQRPSDDEEESSSASESSEEEDLKSEDEDTFQSTVRTPTRIGTPSLTPRRRGPRSSSKVTETQHDVEHYFEAQNGPDKTSDRTLSRLKTPRLSQDALRTILSQQESIYSKEIEELSTFYRTRFEKWMLILSEDFNIVTFGLGSKRSILLEFQEECIAPHHDCVVVNGFFPSLTIKQVLNNITCDIMEHSGSLVSVPEQCEFIINNLKEPLYLIIHNIDGPNLRGDKVQSVLAQLGAHPHIHIICSIDHINAPLIWDQKKLSKFNFIWYDTTTFLSYTQETLNENSLMVQQTNALALSSLAAQMINLRQKISESGANYSGISFPNLYQRCREAFLVNSDITLRAQLTEFKDHKLIRIKKGFDGMDHLTIPLNNSTLRDFVDEQKELLN</sequence>
<feature type="region of interest" description="Disordered" evidence="7">
    <location>
        <begin position="1"/>
        <end position="33"/>
    </location>
</feature>
<feature type="domain" description="Origin recognition complex subunit 2 winged-helix" evidence="9">
    <location>
        <begin position="439"/>
        <end position="498"/>
    </location>
</feature>
<evidence type="ECO:0000259" key="8">
    <source>
        <dbReference type="Pfam" id="PF04084"/>
    </source>
</evidence>
<evidence type="ECO:0000256" key="6">
    <source>
        <dbReference type="RuleBase" id="RU368084"/>
    </source>
</evidence>
<feature type="domain" description="Origin recognition complex subunit 2 RecA-like" evidence="8">
    <location>
        <begin position="236"/>
        <end position="394"/>
    </location>
</feature>
<feature type="compositionally biased region" description="Basic and acidic residues" evidence="7">
    <location>
        <begin position="186"/>
        <end position="195"/>
    </location>
</feature>
<dbReference type="GO" id="GO:0006260">
    <property type="term" value="P:DNA replication"/>
    <property type="evidence" value="ECO:0007669"/>
    <property type="project" value="UniProtKB-UniRule"/>
</dbReference>
<dbReference type="InterPro" id="IPR056773">
    <property type="entry name" value="WHD_ORC2"/>
</dbReference>
<dbReference type="EMBL" id="HG994590">
    <property type="protein sequence ID" value="CAF2813091.1"/>
    <property type="molecule type" value="Genomic_DNA"/>
</dbReference>